<dbReference type="EMBL" id="SMMG02000002">
    <property type="protein sequence ID" value="KAA3484104.1"/>
    <property type="molecule type" value="Genomic_DNA"/>
</dbReference>
<evidence type="ECO:0000313" key="3">
    <source>
        <dbReference type="Proteomes" id="UP000325315"/>
    </source>
</evidence>
<evidence type="ECO:0000313" key="2">
    <source>
        <dbReference type="EMBL" id="KAA3484104.1"/>
    </source>
</evidence>
<protein>
    <submittedName>
        <fullName evidence="2">Ankyrin repeat domain-containing protein 2b</fullName>
    </submittedName>
</protein>
<accession>A0A5B6WSK8</accession>
<keyword evidence="3" id="KW-1185">Reference proteome</keyword>
<feature type="region of interest" description="Disordered" evidence="1">
    <location>
        <begin position="151"/>
        <end position="195"/>
    </location>
</feature>
<sequence length="195" mass="21629">MPSLCSLLPSSLSPLIGERIWNVAALTYSHVGNDAQIFEIRNKVTCTGDAEKFQKMVKKESIFYFLVGLNTEYDQIPVQVLGKTQFYSLHETYSYVQQEESRRIVMLYNPPIEKAGLITNQDGLSGGKSNKDHLTCDYCGKPQHTKDSCWKLHGRPARGRGGKGEGNSLSKANLSDSVTTEDKSTDAGSFTLDEI</sequence>
<dbReference type="PANTHER" id="PTHR34222">
    <property type="entry name" value="GAG_PRE-INTEGRS DOMAIN-CONTAINING PROTEIN"/>
    <property type="match status" value="1"/>
</dbReference>
<dbReference type="PANTHER" id="PTHR34222:SF98">
    <property type="match status" value="1"/>
</dbReference>
<evidence type="ECO:0000256" key="1">
    <source>
        <dbReference type="SAM" id="MobiDB-lite"/>
    </source>
</evidence>
<comment type="caution">
    <text evidence="2">The sequence shown here is derived from an EMBL/GenBank/DDBJ whole genome shotgun (WGS) entry which is preliminary data.</text>
</comment>
<dbReference type="OrthoDB" id="1738167at2759"/>
<dbReference type="Proteomes" id="UP000325315">
    <property type="component" value="Unassembled WGS sequence"/>
</dbReference>
<name>A0A5B6WSK8_9ROSI</name>
<organism evidence="2 3">
    <name type="scientific">Gossypium australe</name>
    <dbReference type="NCBI Taxonomy" id="47621"/>
    <lineage>
        <taxon>Eukaryota</taxon>
        <taxon>Viridiplantae</taxon>
        <taxon>Streptophyta</taxon>
        <taxon>Embryophyta</taxon>
        <taxon>Tracheophyta</taxon>
        <taxon>Spermatophyta</taxon>
        <taxon>Magnoliopsida</taxon>
        <taxon>eudicotyledons</taxon>
        <taxon>Gunneridae</taxon>
        <taxon>Pentapetalae</taxon>
        <taxon>rosids</taxon>
        <taxon>malvids</taxon>
        <taxon>Malvales</taxon>
        <taxon>Malvaceae</taxon>
        <taxon>Malvoideae</taxon>
        <taxon>Gossypium</taxon>
    </lineage>
</organism>
<dbReference type="AlphaFoldDB" id="A0A5B6WSK8"/>
<reference evidence="3" key="1">
    <citation type="journal article" date="2019" name="Plant Biotechnol. J.">
        <title>Genome sequencing of the Australian wild diploid species Gossypium australe highlights disease resistance and delayed gland morphogenesis.</title>
        <authorList>
            <person name="Cai Y."/>
            <person name="Cai X."/>
            <person name="Wang Q."/>
            <person name="Wang P."/>
            <person name="Zhang Y."/>
            <person name="Cai C."/>
            <person name="Xu Y."/>
            <person name="Wang K."/>
            <person name="Zhou Z."/>
            <person name="Wang C."/>
            <person name="Geng S."/>
            <person name="Li B."/>
            <person name="Dong Q."/>
            <person name="Hou Y."/>
            <person name="Wang H."/>
            <person name="Ai P."/>
            <person name="Liu Z."/>
            <person name="Yi F."/>
            <person name="Sun M."/>
            <person name="An G."/>
            <person name="Cheng J."/>
            <person name="Zhang Y."/>
            <person name="Shi Q."/>
            <person name="Xie Y."/>
            <person name="Shi X."/>
            <person name="Chang Y."/>
            <person name="Huang F."/>
            <person name="Chen Y."/>
            <person name="Hong S."/>
            <person name="Mi L."/>
            <person name="Sun Q."/>
            <person name="Zhang L."/>
            <person name="Zhou B."/>
            <person name="Peng R."/>
            <person name="Zhang X."/>
            <person name="Liu F."/>
        </authorList>
    </citation>
    <scope>NUCLEOTIDE SEQUENCE [LARGE SCALE GENOMIC DNA]</scope>
    <source>
        <strain evidence="3">cv. PA1801</strain>
    </source>
</reference>
<gene>
    <name evidence="2" type="ORF">EPI10_006211</name>
</gene>
<feature type="compositionally biased region" description="Basic residues" evidence="1">
    <location>
        <begin position="152"/>
        <end position="161"/>
    </location>
</feature>
<feature type="compositionally biased region" description="Polar residues" evidence="1">
    <location>
        <begin position="167"/>
        <end position="178"/>
    </location>
</feature>
<proteinExistence type="predicted"/>